<dbReference type="Proteomes" id="UP001234343">
    <property type="component" value="Unassembled WGS sequence"/>
</dbReference>
<feature type="transmembrane region" description="Helical" evidence="7">
    <location>
        <begin position="259"/>
        <end position="283"/>
    </location>
</feature>
<evidence type="ECO:0000313" key="8">
    <source>
        <dbReference type="EMBL" id="MDM7862289.1"/>
    </source>
</evidence>
<accession>A0ABT7T3F0</accession>
<evidence type="ECO:0000256" key="2">
    <source>
        <dbReference type="ARBA" id="ARBA00007543"/>
    </source>
</evidence>
<dbReference type="Pfam" id="PF02322">
    <property type="entry name" value="Cyt_bd_oxida_II"/>
    <property type="match status" value="1"/>
</dbReference>
<feature type="transmembrane region" description="Helical" evidence="7">
    <location>
        <begin position="196"/>
        <end position="215"/>
    </location>
</feature>
<keyword evidence="6 7" id="KW-0472">Membrane</keyword>
<gene>
    <name evidence="8" type="primary">cydB</name>
    <name evidence="8" type="ORF">QTP81_16905</name>
</gene>
<feature type="transmembrane region" description="Helical" evidence="7">
    <location>
        <begin position="12"/>
        <end position="29"/>
    </location>
</feature>
<feature type="transmembrane region" description="Helical" evidence="7">
    <location>
        <begin position="303"/>
        <end position="326"/>
    </location>
</feature>
<dbReference type="NCBIfam" id="TIGR00203">
    <property type="entry name" value="cydB"/>
    <property type="match status" value="1"/>
</dbReference>
<keyword evidence="4 7" id="KW-0812">Transmembrane</keyword>
<dbReference type="PANTHER" id="PTHR43141">
    <property type="entry name" value="CYTOCHROME BD2 SUBUNIT II"/>
    <property type="match status" value="1"/>
</dbReference>
<evidence type="ECO:0000256" key="1">
    <source>
        <dbReference type="ARBA" id="ARBA00004651"/>
    </source>
</evidence>
<dbReference type="EMBL" id="JAUCBP010000013">
    <property type="protein sequence ID" value="MDM7862289.1"/>
    <property type="molecule type" value="Genomic_DNA"/>
</dbReference>
<dbReference type="PANTHER" id="PTHR43141:SF2">
    <property type="entry name" value="BLR3729 PROTEIN"/>
    <property type="match status" value="1"/>
</dbReference>
<protein>
    <submittedName>
        <fullName evidence="8">Cytochrome d ubiquinol oxidase subunit II</fullName>
    </submittedName>
</protein>
<comment type="subcellular location">
    <subcellularLocation>
        <location evidence="1">Cell membrane</location>
        <topology evidence="1">Multi-pass membrane protein</topology>
    </subcellularLocation>
</comment>
<feature type="transmembrane region" description="Helical" evidence="7">
    <location>
        <begin position="126"/>
        <end position="144"/>
    </location>
</feature>
<proteinExistence type="inferred from homology"/>
<keyword evidence="3" id="KW-1003">Cell membrane</keyword>
<name>A0ABT7T3F0_9ALTE</name>
<dbReference type="RefSeq" id="WP_289367191.1">
    <property type="nucleotide sequence ID" value="NZ_JAUCBP010000013.1"/>
</dbReference>
<evidence type="ECO:0000256" key="7">
    <source>
        <dbReference type="SAM" id="Phobius"/>
    </source>
</evidence>
<dbReference type="InterPro" id="IPR003317">
    <property type="entry name" value="Cyt-d_oxidase_su2"/>
</dbReference>
<keyword evidence="9" id="KW-1185">Reference proteome</keyword>
<feature type="transmembrane region" description="Helical" evidence="7">
    <location>
        <begin position="227"/>
        <end position="247"/>
    </location>
</feature>
<feature type="transmembrane region" description="Helical" evidence="7">
    <location>
        <begin position="150"/>
        <end position="176"/>
    </location>
</feature>
<sequence>MIDWLFADQNLPVVFAVLMAVAILVYAILDGYDLGVGILLPMDAAPQRDTAIASIGPFWDANETWLVLAIGLLLVAFPAAHSEILRALYLPATLMLIGLILRGVAFDFRAKVAVTEKHRWDRAFKAGSIISSMSQGFMLGMYVMGLEYTWLSISFALLSGIGVTTAYALIGASWLIMKTDGDLQLRAIKWAKKAGVISFVGILLVCFINPLINPFVFERWLTPPLGYFINAIPLLCFSMFAMGYQVLKRLPLADHQGDWLPFAMTTIVFICCFAGLALSFYPYVVPQQLTIFDTASAPESLRIMLVGSLFVLPMIIGYTVFAYFAFRGKAQALNYY</sequence>
<comment type="similarity">
    <text evidence="2">Belongs to the cytochrome ubiquinol oxidase subunit 2 family.</text>
</comment>
<comment type="caution">
    <text evidence="8">The sequence shown here is derived from an EMBL/GenBank/DDBJ whole genome shotgun (WGS) entry which is preliminary data.</text>
</comment>
<organism evidence="8 9">
    <name type="scientific">Alteromonas arenosi</name>
    <dbReference type="NCBI Taxonomy" id="3055817"/>
    <lineage>
        <taxon>Bacteria</taxon>
        <taxon>Pseudomonadati</taxon>
        <taxon>Pseudomonadota</taxon>
        <taxon>Gammaproteobacteria</taxon>
        <taxon>Alteromonadales</taxon>
        <taxon>Alteromonadaceae</taxon>
        <taxon>Alteromonas/Salinimonas group</taxon>
        <taxon>Alteromonas</taxon>
    </lineage>
</organism>
<evidence type="ECO:0000313" key="9">
    <source>
        <dbReference type="Proteomes" id="UP001234343"/>
    </source>
</evidence>
<evidence type="ECO:0000256" key="5">
    <source>
        <dbReference type="ARBA" id="ARBA00022989"/>
    </source>
</evidence>
<feature type="transmembrane region" description="Helical" evidence="7">
    <location>
        <begin position="87"/>
        <end position="105"/>
    </location>
</feature>
<evidence type="ECO:0000256" key="4">
    <source>
        <dbReference type="ARBA" id="ARBA00022692"/>
    </source>
</evidence>
<evidence type="ECO:0000256" key="3">
    <source>
        <dbReference type="ARBA" id="ARBA00022475"/>
    </source>
</evidence>
<feature type="transmembrane region" description="Helical" evidence="7">
    <location>
        <begin position="64"/>
        <end position="81"/>
    </location>
</feature>
<evidence type="ECO:0000256" key="6">
    <source>
        <dbReference type="ARBA" id="ARBA00023136"/>
    </source>
</evidence>
<reference evidence="8 9" key="1">
    <citation type="submission" date="2023-06" db="EMBL/GenBank/DDBJ databases">
        <title>Alteromonas sp. ASW11-36 isolated from intertidal sand.</title>
        <authorList>
            <person name="Li Y."/>
        </authorList>
    </citation>
    <scope>NUCLEOTIDE SEQUENCE [LARGE SCALE GENOMIC DNA]</scope>
    <source>
        <strain evidence="8 9">ASW11-36</strain>
    </source>
</reference>
<keyword evidence="5 7" id="KW-1133">Transmembrane helix</keyword>